<dbReference type="AlphaFoldDB" id="A0AAD6MTV9"/>
<accession>A0AAD6MTV9</accession>
<gene>
    <name evidence="1" type="ORF">N7493_008620</name>
</gene>
<comment type="caution">
    <text evidence="1">The sequence shown here is derived from an EMBL/GenBank/DDBJ whole genome shotgun (WGS) entry which is preliminary data.</text>
</comment>
<evidence type="ECO:0000313" key="1">
    <source>
        <dbReference type="EMBL" id="KAJ5716709.1"/>
    </source>
</evidence>
<sequence length="313" mass="35682">MSKELALPSRKHNALAVLGAARIFTFYEALFGYDLECHATQQLSWLTHQAGDLAIVLSKDPSFFATGAAHRLFVDGRIHYALYAIKTRQKCILATSAWMCEPWTYHKKSPKDLLVDILFEFSSIYVEIDRRRFSANPETKAKSQAHLEMCIRMVVKSLSLWNERFTVDIPIFERDWESPKNLPVKEITAAHVMTLYWAICILADDANRTIFGEEYTGLELQSRDCCQGIIRCIPKFLHPSTGTFRQHLIPFPLMTAMGYLISTETSGLTEETKYILSISQTPELASIFHFMASLKGSSYIDMLRARVKDPPMP</sequence>
<keyword evidence="2" id="KW-1185">Reference proteome</keyword>
<name>A0AAD6MTV9_9EURO</name>
<reference evidence="1" key="2">
    <citation type="submission" date="2023-01" db="EMBL/GenBank/DDBJ databases">
        <authorList>
            <person name="Petersen C."/>
        </authorList>
    </citation>
    <scope>NUCLEOTIDE SEQUENCE</scope>
    <source>
        <strain evidence="1">IBT 17514</strain>
    </source>
</reference>
<dbReference type="PANTHER" id="PTHR38111">
    <property type="entry name" value="ZN(2)-C6 FUNGAL-TYPE DOMAIN-CONTAINING PROTEIN-RELATED"/>
    <property type="match status" value="1"/>
</dbReference>
<proteinExistence type="predicted"/>
<reference evidence="1" key="1">
    <citation type="journal article" date="2023" name="IMA Fungus">
        <title>Comparative genomic study of the Penicillium genus elucidates a diverse pangenome and 15 lateral gene transfer events.</title>
        <authorList>
            <person name="Petersen C."/>
            <person name="Sorensen T."/>
            <person name="Nielsen M.R."/>
            <person name="Sondergaard T.E."/>
            <person name="Sorensen J.L."/>
            <person name="Fitzpatrick D.A."/>
            <person name="Frisvad J.C."/>
            <person name="Nielsen K.L."/>
        </authorList>
    </citation>
    <scope>NUCLEOTIDE SEQUENCE</scope>
    <source>
        <strain evidence="1">IBT 17514</strain>
    </source>
</reference>
<dbReference type="EMBL" id="JAQJAN010000012">
    <property type="protein sequence ID" value="KAJ5716709.1"/>
    <property type="molecule type" value="Genomic_DNA"/>
</dbReference>
<dbReference type="Proteomes" id="UP001215712">
    <property type="component" value="Unassembled WGS sequence"/>
</dbReference>
<dbReference type="InterPro" id="IPR053178">
    <property type="entry name" value="Osmoadaptation_assoc"/>
</dbReference>
<organism evidence="1 2">
    <name type="scientific">Penicillium malachiteum</name>
    <dbReference type="NCBI Taxonomy" id="1324776"/>
    <lineage>
        <taxon>Eukaryota</taxon>
        <taxon>Fungi</taxon>
        <taxon>Dikarya</taxon>
        <taxon>Ascomycota</taxon>
        <taxon>Pezizomycotina</taxon>
        <taxon>Eurotiomycetes</taxon>
        <taxon>Eurotiomycetidae</taxon>
        <taxon>Eurotiales</taxon>
        <taxon>Aspergillaceae</taxon>
        <taxon>Penicillium</taxon>
    </lineage>
</organism>
<evidence type="ECO:0000313" key="2">
    <source>
        <dbReference type="Proteomes" id="UP001215712"/>
    </source>
</evidence>
<protein>
    <submittedName>
        <fullName evidence="1">Uncharacterized protein</fullName>
    </submittedName>
</protein>